<comment type="caution">
    <text evidence="2">The sequence shown here is derived from an EMBL/GenBank/DDBJ whole genome shotgun (WGS) entry which is preliminary data.</text>
</comment>
<dbReference type="Proteomes" id="UP000230233">
    <property type="component" value="Unassembled WGS sequence"/>
</dbReference>
<feature type="compositionally biased region" description="Acidic residues" evidence="1">
    <location>
        <begin position="269"/>
        <end position="282"/>
    </location>
</feature>
<feature type="region of interest" description="Disordered" evidence="1">
    <location>
        <begin position="207"/>
        <end position="232"/>
    </location>
</feature>
<name>A0A2G5SDI0_9PELO</name>
<gene>
    <name evidence="2" type="ORF">B9Z55_027983</name>
</gene>
<dbReference type="AlphaFoldDB" id="A0A2G5SDI0"/>
<evidence type="ECO:0000256" key="1">
    <source>
        <dbReference type="SAM" id="MobiDB-lite"/>
    </source>
</evidence>
<proteinExistence type="predicted"/>
<organism evidence="2 3">
    <name type="scientific">Caenorhabditis nigoni</name>
    <dbReference type="NCBI Taxonomy" id="1611254"/>
    <lineage>
        <taxon>Eukaryota</taxon>
        <taxon>Metazoa</taxon>
        <taxon>Ecdysozoa</taxon>
        <taxon>Nematoda</taxon>
        <taxon>Chromadorea</taxon>
        <taxon>Rhabditida</taxon>
        <taxon>Rhabditina</taxon>
        <taxon>Rhabditomorpha</taxon>
        <taxon>Rhabditoidea</taxon>
        <taxon>Rhabditidae</taxon>
        <taxon>Peloderinae</taxon>
        <taxon>Caenorhabditis</taxon>
    </lineage>
</organism>
<accession>A0A2G5SDI0</accession>
<evidence type="ECO:0000313" key="3">
    <source>
        <dbReference type="Proteomes" id="UP000230233"/>
    </source>
</evidence>
<protein>
    <submittedName>
        <fullName evidence="2">Uncharacterized protein</fullName>
    </submittedName>
</protein>
<feature type="compositionally biased region" description="Basic and acidic residues" evidence="1">
    <location>
        <begin position="66"/>
        <end position="76"/>
    </location>
</feature>
<dbReference type="EMBL" id="PDUG01000015">
    <property type="protein sequence ID" value="PIC13114.1"/>
    <property type="molecule type" value="Genomic_DNA"/>
</dbReference>
<feature type="region of interest" description="Disordered" evidence="1">
    <location>
        <begin position="264"/>
        <end position="319"/>
    </location>
</feature>
<feature type="region of interest" description="Disordered" evidence="1">
    <location>
        <begin position="368"/>
        <end position="454"/>
    </location>
</feature>
<sequence>MDFGLFSSFSYYHQSQGISKKAIRLDIMTRKELIYVRSWLHPRISSSRAHHEEEEEAFTVKTRQKTGHDSGQRIQDKGSVTSNCRIRLRSNIEPDYEDFLSDDEDYEEERPVLKRSESSESVFANIYMTDNFFDKVSGFYRQKINPVVHPTSTKRNTAAGSEWILDSSFLFATTTEVKKTPRKAIRSDIMTRKELIYVRSRLHPRISSSRAHNEEEEAFTVNTRKKTGHDSGQKAQKARLQFAVSSFGILDDADYLGPGVMEHSQEKMDAEEDGGEAGEVEDQGGGSTKWAMTRSPIPKKKDQFNPMGPGPSTSTAQGCQNWDLEASESEARDTKPIKLNPGWRYFMVNGKLASFWSGDDQFTLGSFRETQRQKRPRMANQEEEEKLQELSEPKKRNTRGARCRKEAVGVRKQPENASGVARQRSADPEGVRGQRRGSRAGERSRNPNELRIPAARANPEARIAAEAPKTDVSEKGLRFFDKFFPNKTCYSFECTEPLRGGRDQQTQVWLIQYQTTSLKRGLTIIRIFLEFLLHEIRKVSFLIFLKVNRLVQAQLDAHLAPGSASFTPTTSASATLGPLVDVSSSSAASTVQQVNQPRGVFNSPPSEAHLAPGTSSDLFNL</sequence>
<feature type="compositionally biased region" description="Basic and acidic residues" evidence="1">
    <location>
        <begin position="439"/>
        <end position="448"/>
    </location>
</feature>
<keyword evidence="3" id="KW-1185">Reference proteome</keyword>
<feature type="compositionally biased region" description="Basic and acidic residues" evidence="1">
    <location>
        <begin position="403"/>
        <end position="414"/>
    </location>
</feature>
<feature type="region of interest" description="Disordered" evidence="1">
    <location>
        <begin position="50"/>
        <end position="77"/>
    </location>
</feature>
<reference evidence="3" key="1">
    <citation type="submission" date="2017-10" db="EMBL/GenBank/DDBJ databases">
        <title>Rapid genome shrinkage in a self-fertile nematode reveals novel sperm competition proteins.</title>
        <authorList>
            <person name="Yin D."/>
            <person name="Schwarz E.M."/>
            <person name="Thomas C.G."/>
            <person name="Felde R.L."/>
            <person name="Korf I.F."/>
            <person name="Cutter A.D."/>
            <person name="Schartner C.M."/>
            <person name="Ralston E.J."/>
            <person name="Meyer B.J."/>
            <person name="Haag E.S."/>
        </authorList>
    </citation>
    <scope>NUCLEOTIDE SEQUENCE [LARGE SCALE GENOMIC DNA]</scope>
    <source>
        <strain evidence="3">JU1422</strain>
    </source>
</reference>
<evidence type="ECO:0000313" key="2">
    <source>
        <dbReference type="EMBL" id="PIC13114.1"/>
    </source>
</evidence>